<reference evidence="9 10" key="1">
    <citation type="submission" date="2020-02" db="EMBL/GenBank/DDBJ databases">
        <authorList>
            <person name="Ma Q."/>
            <person name="Huang Y."/>
            <person name="Song X."/>
            <person name="Pei D."/>
        </authorList>
    </citation>
    <scope>NUCLEOTIDE SEQUENCE [LARGE SCALE GENOMIC DNA]</scope>
    <source>
        <strain evidence="9">Sxm20200214</strain>
        <tissue evidence="9">Leaf</tissue>
    </source>
</reference>
<dbReference type="SUPFAM" id="SSF54197">
    <property type="entry name" value="HIT-like"/>
    <property type="match status" value="2"/>
</dbReference>
<dbReference type="PANTHER" id="PTHR42763">
    <property type="entry name" value="ADP-GLUCOSE PHOSPHORYLASE"/>
    <property type="match status" value="1"/>
</dbReference>
<comment type="subcellular location">
    <subcellularLocation>
        <location evidence="1">Plastid</location>
        <location evidence="1">Chloroplast</location>
    </subcellularLocation>
</comment>
<evidence type="ECO:0000313" key="9">
    <source>
        <dbReference type="EMBL" id="KAG2300223.1"/>
    </source>
</evidence>
<dbReference type="PANTHER" id="PTHR42763:SF2">
    <property type="entry name" value="ADP-GLUCOSE PHOSPHORYLASE"/>
    <property type="match status" value="1"/>
</dbReference>
<dbReference type="InterPro" id="IPR036291">
    <property type="entry name" value="NAD(P)-bd_dom_sf"/>
</dbReference>
<dbReference type="InterPro" id="IPR036265">
    <property type="entry name" value="HIT-like_sf"/>
</dbReference>
<feature type="domain" description="Galactose-1-phosphate uridyl transferase N-terminal" evidence="8">
    <location>
        <begin position="20"/>
        <end position="196"/>
    </location>
</feature>
<proteinExistence type="predicted"/>
<organism evidence="9 10">
    <name type="scientific">Brassica carinata</name>
    <name type="common">Ethiopian mustard</name>
    <name type="synonym">Abyssinian cabbage</name>
    <dbReference type="NCBI Taxonomy" id="52824"/>
    <lineage>
        <taxon>Eukaryota</taxon>
        <taxon>Viridiplantae</taxon>
        <taxon>Streptophyta</taxon>
        <taxon>Embryophyta</taxon>
        <taxon>Tracheophyta</taxon>
        <taxon>Spermatophyta</taxon>
        <taxon>Magnoliopsida</taxon>
        <taxon>eudicotyledons</taxon>
        <taxon>Gunneridae</taxon>
        <taxon>Pentapetalae</taxon>
        <taxon>rosids</taxon>
        <taxon>malvids</taxon>
        <taxon>Brassicales</taxon>
        <taxon>Brassicaceae</taxon>
        <taxon>Brassiceae</taxon>
        <taxon>Brassica</taxon>
    </lineage>
</organism>
<dbReference type="PRINTS" id="PR00081">
    <property type="entry name" value="GDHRDH"/>
</dbReference>
<dbReference type="EMBL" id="JAAMPC010000008">
    <property type="protein sequence ID" value="KAG2300223.1"/>
    <property type="molecule type" value="Genomic_DNA"/>
</dbReference>
<dbReference type="SUPFAM" id="SSF51735">
    <property type="entry name" value="NAD(P)-binding Rossmann-fold domains"/>
    <property type="match status" value="1"/>
</dbReference>
<dbReference type="InterPro" id="IPR020904">
    <property type="entry name" value="Sc_DH/Rdtase_CS"/>
</dbReference>
<keyword evidence="2" id="KW-0150">Chloroplast</keyword>
<comment type="caution">
    <text evidence="9">The sequence shown here is derived from an EMBL/GenBank/DDBJ whole genome shotgun (WGS) entry which is preliminary data.</text>
</comment>
<dbReference type="Gene3D" id="3.30.428.10">
    <property type="entry name" value="HIT-like"/>
    <property type="match status" value="1"/>
</dbReference>
<dbReference type="CDD" id="cd00608">
    <property type="entry name" value="GalT"/>
    <property type="match status" value="1"/>
</dbReference>
<evidence type="ECO:0000256" key="1">
    <source>
        <dbReference type="ARBA" id="ARBA00004229"/>
    </source>
</evidence>
<dbReference type="Pfam" id="PF01087">
    <property type="entry name" value="GalP_UDP_transf"/>
    <property type="match status" value="1"/>
</dbReference>
<keyword evidence="10" id="KW-1185">Reference proteome</keyword>
<protein>
    <recommendedName>
        <fullName evidence="8">Galactose-1-phosphate uridyl transferase N-terminal domain-containing protein</fullName>
    </recommendedName>
</protein>
<evidence type="ECO:0000259" key="8">
    <source>
        <dbReference type="Pfam" id="PF01087"/>
    </source>
</evidence>
<dbReference type="GO" id="GO:0006012">
    <property type="term" value="P:galactose metabolic process"/>
    <property type="evidence" value="ECO:0007669"/>
    <property type="project" value="InterPro"/>
</dbReference>
<dbReference type="GO" id="GO:0009507">
    <property type="term" value="C:chloroplast"/>
    <property type="evidence" value="ECO:0007669"/>
    <property type="project" value="UniProtKB-SubCell"/>
</dbReference>
<keyword evidence="4" id="KW-0808">Transferase</keyword>
<gene>
    <name evidence="9" type="ORF">Bca52824_036695</name>
</gene>
<feature type="region of interest" description="Disordered" evidence="7">
    <location>
        <begin position="1"/>
        <end position="61"/>
    </location>
</feature>
<dbReference type="OrthoDB" id="418412at2759"/>
<dbReference type="InterPro" id="IPR005849">
    <property type="entry name" value="GalP_Utransf_N"/>
</dbReference>
<evidence type="ECO:0000313" key="10">
    <source>
        <dbReference type="Proteomes" id="UP000886595"/>
    </source>
</evidence>
<keyword evidence="5" id="KW-0548">Nucleotidyltransferase</keyword>
<dbReference type="PRINTS" id="PR00080">
    <property type="entry name" value="SDRFAMILY"/>
</dbReference>
<name>A0A8X7S5T2_BRACI</name>
<accession>A0A8X7S5T2</accession>
<dbReference type="FunFam" id="3.30.428.10:FF:000032">
    <property type="entry name" value="ADP-glucose phosphorylase"/>
    <property type="match status" value="1"/>
</dbReference>
<evidence type="ECO:0000256" key="7">
    <source>
        <dbReference type="SAM" id="MobiDB-lite"/>
    </source>
</evidence>
<dbReference type="Gene3D" id="3.40.50.720">
    <property type="entry name" value="NAD(P)-binding Rossmann-like Domain"/>
    <property type="match status" value="1"/>
</dbReference>
<dbReference type="InterPro" id="IPR001937">
    <property type="entry name" value="GalP_UDPtransf1"/>
</dbReference>
<dbReference type="GO" id="GO:0008270">
    <property type="term" value="F:zinc ion binding"/>
    <property type="evidence" value="ECO:0007669"/>
    <property type="project" value="InterPro"/>
</dbReference>
<keyword evidence="6" id="KW-0119">Carbohydrate metabolism</keyword>
<keyword evidence="3" id="KW-0934">Plastid</keyword>
<evidence type="ECO:0000256" key="6">
    <source>
        <dbReference type="ARBA" id="ARBA00023277"/>
    </source>
</evidence>
<evidence type="ECO:0000256" key="2">
    <source>
        <dbReference type="ARBA" id="ARBA00022528"/>
    </source>
</evidence>
<evidence type="ECO:0000256" key="3">
    <source>
        <dbReference type="ARBA" id="ARBA00022640"/>
    </source>
</evidence>
<sequence>MASPSHTPPDHGGDSVETRSPELRKDPATNRWVIFSPARAKRPTDFKSKSPENPNPKPSSCPFCIGREHECAPEIFRVPPDDDDPNWRIRVIENLYPALSRNLETQSNQPETGTSRSIVGFGFHDVVIEAPLHSIQLSDIDSVGIGDVLIAYRKRIEQIAKHDSINYIQVFKNHGASAGASMSHSHSQIMALPVVPPTVSSRLDGTKDYFEETGKCCLCEAKAKHFVIDESSHFVSVAPYAATYPFEVWIVPKDHSSHFHHLDDVKAVDLGGLLKLMLRKVAKQLNDPPYNYMIHTSPLKVAESQLPYTHWFLQIVPQLSGVGGFEMGSGCYINPVFPEDVAKVLREFGPLFDAAEKAFNSPVHILVNSAGIVDSNYPTIANTPIDDFDRIFRVNTRGSFFCCKEAANRLKGGGGGRIILLTSSLTEALNPGQGTYTASKAAVEAMVKILAKELKGSGITANCVSPGPVATEMFFSGKSEETVRSIIERSPFGRLGETRDIAPVVGFLASDGGEWINGQVIVANGAFLK</sequence>
<dbReference type="Pfam" id="PF13561">
    <property type="entry name" value="adh_short_C2"/>
    <property type="match status" value="1"/>
</dbReference>
<feature type="compositionally biased region" description="Basic and acidic residues" evidence="7">
    <location>
        <begin position="8"/>
        <end position="28"/>
    </location>
</feature>
<dbReference type="Proteomes" id="UP000886595">
    <property type="component" value="Unassembled WGS sequence"/>
</dbReference>
<dbReference type="InterPro" id="IPR053177">
    <property type="entry name" value="ADP-glucose_phosphorylase"/>
</dbReference>
<dbReference type="PROSITE" id="PS00061">
    <property type="entry name" value="ADH_SHORT"/>
    <property type="match status" value="1"/>
</dbReference>
<evidence type="ECO:0000256" key="4">
    <source>
        <dbReference type="ARBA" id="ARBA00022679"/>
    </source>
</evidence>
<dbReference type="GO" id="GO:0008108">
    <property type="term" value="F:UDP-glucose:hexose-1-phosphate uridylyltransferase activity"/>
    <property type="evidence" value="ECO:0007669"/>
    <property type="project" value="InterPro"/>
</dbReference>
<dbReference type="AlphaFoldDB" id="A0A8X7S5T2"/>
<dbReference type="NCBIfam" id="TIGR00209">
    <property type="entry name" value="galT_1"/>
    <property type="match status" value="1"/>
</dbReference>
<dbReference type="InterPro" id="IPR002347">
    <property type="entry name" value="SDR_fam"/>
</dbReference>
<evidence type="ECO:0000256" key="5">
    <source>
        <dbReference type="ARBA" id="ARBA00022695"/>
    </source>
</evidence>